<organism evidence="1 2">
    <name type="scientific">Deinococcus marmoris</name>
    <dbReference type="NCBI Taxonomy" id="249408"/>
    <lineage>
        <taxon>Bacteria</taxon>
        <taxon>Thermotogati</taxon>
        <taxon>Deinococcota</taxon>
        <taxon>Deinococci</taxon>
        <taxon>Deinococcales</taxon>
        <taxon>Deinococcaceae</taxon>
        <taxon>Deinococcus</taxon>
    </lineage>
</organism>
<evidence type="ECO:0000313" key="2">
    <source>
        <dbReference type="Proteomes" id="UP000186607"/>
    </source>
</evidence>
<accession>A0A1U7NV92</accession>
<evidence type="ECO:0000313" key="1">
    <source>
        <dbReference type="EMBL" id="OLV16826.1"/>
    </source>
</evidence>
<dbReference type="EMBL" id="MSTI01000126">
    <property type="protein sequence ID" value="OLV16826.1"/>
    <property type="molecule type" value="Genomic_DNA"/>
</dbReference>
<protein>
    <recommendedName>
        <fullName evidence="3">N-acetyltransferase domain-containing protein</fullName>
    </recommendedName>
</protein>
<dbReference type="RefSeq" id="WP_075834777.1">
    <property type="nucleotide sequence ID" value="NZ_MSTI01000126.1"/>
</dbReference>
<dbReference type="Proteomes" id="UP000186607">
    <property type="component" value="Unassembled WGS sequence"/>
</dbReference>
<reference evidence="1 2" key="1">
    <citation type="submission" date="2017-01" db="EMBL/GenBank/DDBJ databases">
        <title>Genome Analysis of Deinococcus marmoris KOPRI26562.</title>
        <authorList>
            <person name="Kim J.H."/>
            <person name="Oh H.-M."/>
        </authorList>
    </citation>
    <scope>NUCLEOTIDE SEQUENCE [LARGE SCALE GENOMIC DNA]</scope>
    <source>
        <strain evidence="1 2">KOPRI26562</strain>
    </source>
</reference>
<name>A0A1U7NV92_9DEIO</name>
<dbReference type="AlphaFoldDB" id="A0A1U7NV92"/>
<sequence length="218" mass="23137">MLPAVLSELIDYFAPLSTFQREEGGAVTLLTPGVNVLGLNATYLPEVVPDLRSALAWHEVHELPPLLASLSPVAGAQQVSALEVGTFTPVELQESGIVVEQISRLHMQKWADVLTAAYGTPEWATLLAQHLAARLEGQRDYLLLLAYDGAGEVVGALLWHGIKGKGAAHLWGVTDETARLPLLNAAWALAEGLRVSVLPGDVSLSETTGVFFGVSGGE</sequence>
<proteinExistence type="predicted"/>
<evidence type="ECO:0008006" key="3">
    <source>
        <dbReference type="Google" id="ProtNLM"/>
    </source>
</evidence>
<dbReference type="STRING" id="249408.BOO71_0010687"/>
<dbReference type="OrthoDB" id="64732at2"/>
<gene>
    <name evidence="1" type="ORF">BOO71_0010687</name>
</gene>
<comment type="caution">
    <text evidence="1">The sequence shown here is derived from an EMBL/GenBank/DDBJ whole genome shotgun (WGS) entry which is preliminary data.</text>
</comment>
<keyword evidence="2" id="KW-1185">Reference proteome</keyword>